<feature type="compositionally biased region" description="Polar residues" evidence="1">
    <location>
        <begin position="132"/>
        <end position="150"/>
    </location>
</feature>
<accession>A0ABR2C525</accession>
<keyword evidence="3" id="KW-1185">Reference proteome</keyword>
<gene>
    <name evidence="2" type="ORF">V6N12_057422</name>
</gene>
<sequence length="206" mass="22059">MSNTSNPHTQSLSLSNTADRGDNNQSGQPANSGEQVPHNPAANQSDQLANSDEQVPHNPAANQSNQPANSGEQVLHTPAADSYEMEAPATDSTEMDPLVADSFEETSQNSPEGVDEETSHSSIPATELQPMPTRNSSMYEENEQGAYNNQGQAGNLDFKFSEAGGLASVWDKEFFQALDSCITPREGVLASEPPIVAEERLFITHG</sequence>
<proteinExistence type="predicted"/>
<dbReference type="EMBL" id="JBBPBM010000066">
    <property type="protein sequence ID" value="KAK8514520.1"/>
    <property type="molecule type" value="Genomic_DNA"/>
</dbReference>
<evidence type="ECO:0000256" key="1">
    <source>
        <dbReference type="SAM" id="MobiDB-lite"/>
    </source>
</evidence>
<organism evidence="2 3">
    <name type="scientific">Hibiscus sabdariffa</name>
    <name type="common">roselle</name>
    <dbReference type="NCBI Taxonomy" id="183260"/>
    <lineage>
        <taxon>Eukaryota</taxon>
        <taxon>Viridiplantae</taxon>
        <taxon>Streptophyta</taxon>
        <taxon>Embryophyta</taxon>
        <taxon>Tracheophyta</taxon>
        <taxon>Spermatophyta</taxon>
        <taxon>Magnoliopsida</taxon>
        <taxon>eudicotyledons</taxon>
        <taxon>Gunneridae</taxon>
        <taxon>Pentapetalae</taxon>
        <taxon>rosids</taxon>
        <taxon>malvids</taxon>
        <taxon>Malvales</taxon>
        <taxon>Malvaceae</taxon>
        <taxon>Malvoideae</taxon>
        <taxon>Hibiscus</taxon>
    </lineage>
</organism>
<reference evidence="2 3" key="1">
    <citation type="journal article" date="2024" name="G3 (Bethesda)">
        <title>Genome assembly of Hibiscus sabdariffa L. provides insights into metabolisms of medicinal natural products.</title>
        <authorList>
            <person name="Kim T."/>
        </authorList>
    </citation>
    <scope>NUCLEOTIDE SEQUENCE [LARGE SCALE GENOMIC DNA]</scope>
    <source>
        <strain evidence="2">TK-2024</strain>
        <tissue evidence="2">Old leaves</tissue>
    </source>
</reference>
<evidence type="ECO:0000313" key="2">
    <source>
        <dbReference type="EMBL" id="KAK8514520.1"/>
    </source>
</evidence>
<protein>
    <submittedName>
        <fullName evidence="2">Uncharacterized protein</fullName>
    </submittedName>
</protein>
<evidence type="ECO:0000313" key="3">
    <source>
        <dbReference type="Proteomes" id="UP001472677"/>
    </source>
</evidence>
<dbReference type="Proteomes" id="UP001472677">
    <property type="component" value="Unassembled WGS sequence"/>
</dbReference>
<feature type="region of interest" description="Disordered" evidence="1">
    <location>
        <begin position="1"/>
        <end position="150"/>
    </location>
</feature>
<feature type="compositionally biased region" description="Polar residues" evidence="1">
    <location>
        <begin position="41"/>
        <end position="53"/>
    </location>
</feature>
<feature type="compositionally biased region" description="Polar residues" evidence="1">
    <location>
        <begin position="1"/>
        <end position="34"/>
    </location>
</feature>
<name>A0ABR2C525_9ROSI</name>
<comment type="caution">
    <text evidence="2">The sequence shown here is derived from an EMBL/GenBank/DDBJ whole genome shotgun (WGS) entry which is preliminary data.</text>
</comment>
<feature type="compositionally biased region" description="Low complexity" evidence="1">
    <location>
        <begin position="58"/>
        <end position="70"/>
    </location>
</feature>